<dbReference type="EMBL" id="JRPF02000006">
    <property type="protein sequence ID" value="TLD78359.1"/>
    <property type="molecule type" value="Genomic_DNA"/>
</dbReference>
<feature type="compositionally biased region" description="Basic and acidic residues" evidence="5">
    <location>
        <begin position="308"/>
        <end position="349"/>
    </location>
</feature>
<dbReference type="Gene3D" id="3.40.50.300">
    <property type="entry name" value="P-loop containing nucleotide triphosphate hydrolases"/>
    <property type="match status" value="1"/>
</dbReference>
<dbReference type="InterPro" id="IPR022488">
    <property type="entry name" value="PPK2-related"/>
</dbReference>
<feature type="region of interest" description="Disordered" evidence="5">
    <location>
        <begin position="298"/>
        <end position="367"/>
    </location>
</feature>
<dbReference type="GO" id="GO:0008976">
    <property type="term" value="F:polyphosphate kinase activity"/>
    <property type="evidence" value="ECO:0007669"/>
    <property type="project" value="UniProtKB-UniRule"/>
</dbReference>
<dbReference type="EC" id="2.7.4.-" evidence="4"/>
<dbReference type="Proteomes" id="UP000029925">
    <property type="component" value="Unassembled WGS sequence"/>
</dbReference>
<evidence type="ECO:0000259" key="6">
    <source>
        <dbReference type="Pfam" id="PF03976"/>
    </source>
</evidence>
<dbReference type="GeneID" id="78150615"/>
<dbReference type="PANTHER" id="PTHR34383">
    <property type="entry name" value="POLYPHOSPHATE:AMP PHOSPHOTRANSFERASE-RELATED"/>
    <property type="match status" value="1"/>
</dbReference>
<dbReference type="OrthoDB" id="9775224at2"/>
<name>A0A099UDZ8_9HELI</name>
<proteinExistence type="inferred from homology"/>
<reference evidence="7" key="2">
    <citation type="submission" date="2015-11" db="EMBL/GenBank/DDBJ databases">
        <authorList>
            <person name="Zhang Y."/>
            <person name="Guo Z."/>
        </authorList>
    </citation>
    <scope>NUCLEOTIDE SEQUENCE</scope>
    <source>
        <strain evidence="7">1</strain>
    </source>
</reference>
<dbReference type="EMBL" id="LN907858">
    <property type="protein sequence ID" value="CUU39165.1"/>
    <property type="molecule type" value="Genomic_DNA"/>
</dbReference>
<evidence type="ECO:0000313" key="8">
    <source>
        <dbReference type="EMBL" id="TLD78359.1"/>
    </source>
</evidence>
<evidence type="ECO:0000256" key="2">
    <source>
        <dbReference type="ARBA" id="ARBA00022679"/>
    </source>
</evidence>
<keyword evidence="9" id="KW-1185">Reference proteome</keyword>
<evidence type="ECO:0000256" key="3">
    <source>
        <dbReference type="ARBA" id="ARBA00022777"/>
    </source>
</evidence>
<dbReference type="KEGG" id="hty:BN2458_PEG0278"/>
<dbReference type="PATRIC" id="fig|76936.10.peg.268"/>
<comment type="subunit">
    <text evidence="4">Homotetramer.</text>
</comment>
<reference evidence="8 9" key="1">
    <citation type="journal article" date="2014" name="Genome Announc.">
        <title>Draft genome sequences of eight enterohepatic helicobacter species isolated from both laboratory and wild rodents.</title>
        <authorList>
            <person name="Sheh A."/>
            <person name="Shen Z."/>
            <person name="Fox J.G."/>
        </authorList>
    </citation>
    <scope>NUCLEOTIDE SEQUENCE [LARGE SCALE GENOMIC DNA]</scope>
    <source>
        <strain evidence="8 9">MIT 98-6810</strain>
    </source>
</reference>
<dbReference type="STRING" id="76936.BN2458_PEG0278"/>
<feature type="domain" description="Polyphosphate kinase-2-related" evidence="6">
    <location>
        <begin position="30"/>
        <end position="255"/>
    </location>
</feature>
<dbReference type="GO" id="GO:0006793">
    <property type="term" value="P:phosphorus metabolic process"/>
    <property type="evidence" value="ECO:0007669"/>
    <property type="project" value="InterPro"/>
</dbReference>
<protein>
    <recommendedName>
        <fullName evidence="4">ADP/GDP-polyphosphate phosphotransferase</fullName>
        <ecNumber evidence="4">2.7.4.-</ecNumber>
    </recommendedName>
    <alternativeName>
        <fullName evidence="4">Polyphosphate kinase PPK2</fullName>
    </alternativeName>
</protein>
<keyword evidence="2 4" id="KW-0808">Transferase</keyword>
<evidence type="ECO:0000256" key="1">
    <source>
        <dbReference type="ARBA" id="ARBA00009924"/>
    </source>
</evidence>
<dbReference type="AlphaFoldDB" id="A0A099UDZ8"/>
<keyword evidence="3 4" id="KW-0418">Kinase</keyword>
<evidence type="ECO:0000313" key="7">
    <source>
        <dbReference type="EMBL" id="CUU39165.1"/>
    </source>
</evidence>
<dbReference type="NCBIfam" id="TIGR03707">
    <property type="entry name" value="PPK2_P_aer"/>
    <property type="match status" value="1"/>
</dbReference>
<dbReference type="InterPro" id="IPR027417">
    <property type="entry name" value="P-loop_NTPase"/>
</dbReference>
<evidence type="ECO:0000313" key="9">
    <source>
        <dbReference type="Proteomes" id="UP000029925"/>
    </source>
</evidence>
<evidence type="ECO:0000313" key="10">
    <source>
        <dbReference type="Proteomes" id="UP000064525"/>
    </source>
</evidence>
<comment type="similarity">
    <text evidence="1 4">Belongs to the polyphosphate kinase 2 (PPK2) family. Class I subfamily.</text>
</comment>
<dbReference type="Proteomes" id="UP000064525">
    <property type="component" value="Chromosome I"/>
</dbReference>
<accession>A0A099UDZ8</accession>
<dbReference type="RefSeq" id="WP_034325921.1">
    <property type="nucleotide sequence ID" value="NZ_CAJTQN010000010.1"/>
</dbReference>
<comment type="function">
    <text evidence="4">Uses inorganic polyphosphate (polyP) as a donor to convert GDP to GTP or ADP to ATP.</text>
</comment>
<organism evidence="7 10">
    <name type="scientific">Helicobacter typhlonius</name>
    <dbReference type="NCBI Taxonomy" id="76936"/>
    <lineage>
        <taxon>Bacteria</taxon>
        <taxon>Pseudomonadati</taxon>
        <taxon>Campylobacterota</taxon>
        <taxon>Epsilonproteobacteria</taxon>
        <taxon>Campylobacterales</taxon>
        <taxon>Helicobacteraceae</taxon>
        <taxon>Helicobacter</taxon>
    </lineage>
</organism>
<evidence type="ECO:0000256" key="5">
    <source>
        <dbReference type="SAM" id="MobiDB-lite"/>
    </source>
</evidence>
<sequence length="367" mass="42878">MGKQERQIVIRPENEGNIREIYKSKNGRMKEDFYLEELTKLQIELLKLQNWVKKTNQKIVIIMEGRDAAGKGGTIKALTSHMNPRGCRVVALNKPTETEKTEWYFKRYISTLPSGGEIVFYDRSWYNRAGVEKVMEFCSQDQYREFITQVSNLEQMLISSGTMIFKYFLDVGREEQKRRILRRKTDPLRMWKLSPIDGKSLDLWNEYTEAFEKMFARTHTHICPWTIVNTNDKKRARLNIARDILSKIDYEGKDQTAVCLLPDPSIVWVYSQYQTAHLDPTKEVQKQLKELKEIKEAEKKERKAQKALAEKVEKAEKERTKEEKQKTKQEANKEKEVKAESKPKNEPKAKSATKAESAKADTTPTKS</sequence>
<dbReference type="Pfam" id="PF03976">
    <property type="entry name" value="PPK2"/>
    <property type="match status" value="1"/>
</dbReference>
<dbReference type="PANTHER" id="PTHR34383:SF1">
    <property type="entry name" value="ADP-POLYPHOSPHATE PHOSPHOTRANSFERASE"/>
    <property type="match status" value="1"/>
</dbReference>
<dbReference type="SUPFAM" id="SSF52540">
    <property type="entry name" value="P-loop containing nucleoside triphosphate hydrolases"/>
    <property type="match status" value="1"/>
</dbReference>
<evidence type="ECO:0000256" key="4">
    <source>
        <dbReference type="RuleBase" id="RU369062"/>
    </source>
</evidence>
<dbReference type="InterPro" id="IPR022486">
    <property type="entry name" value="PPK2_PA0141"/>
</dbReference>
<gene>
    <name evidence="8" type="primary">ppk2</name>
    <name evidence="7" type="ORF">BN2458_PEG0278</name>
    <name evidence="8" type="ORF">LS75_006175</name>
</gene>
<reference evidence="10" key="3">
    <citation type="submission" date="2015-11" db="EMBL/GenBank/DDBJ databases">
        <authorList>
            <person name="Anvar S.Y."/>
        </authorList>
    </citation>
    <scope>NUCLEOTIDE SEQUENCE [LARGE SCALE GENOMIC DNA]</scope>
</reference>